<evidence type="ECO:0000313" key="6">
    <source>
        <dbReference type="Proteomes" id="UP000008066"/>
    </source>
</evidence>
<dbReference type="OrthoDB" id="423498at2759"/>
<comment type="similarity">
    <text evidence="1">Belongs to the SMP-30/CGR1 family.</text>
</comment>
<dbReference type="Gene3D" id="2.120.10.30">
    <property type="entry name" value="TolB, C-terminal domain"/>
    <property type="match status" value="1"/>
</dbReference>
<dbReference type="PRINTS" id="PR01790">
    <property type="entry name" value="SMP30FAMILY"/>
</dbReference>
<dbReference type="eggNOG" id="KOG4499">
    <property type="taxonomic scope" value="Eukaryota"/>
</dbReference>
<gene>
    <name evidence="5" type="ORF">CTHT_0024290</name>
</gene>
<accession>G0S5C2</accession>
<feature type="binding site" evidence="3">
    <location>
        <position position="115"/>
    </location>
    <ligand>
        <name>substrate</name>
    </ligand>
</feature>
<dbReference type="OMA" id="WAGTMRY"/>
<evidence type="ECO:0000256" key="2">
    <source>
        <dbReference type="PIRSR" id="PIRSR605511-1"/>
    </source>
</evidence>
<feature type="active site" description="Proton donor/acceptor" evidence="2">
    <location>
        <position position="216"/>
    </location>
</feature>
<keyword evidence="3" id="KW-0479">Metal-binding</keyword>
<proteinExistence type="inferred from homology"/>
<protein>
    <recommendedName>
        <fullName evidence="4">SMP-30/Gluconolactonase/LRE-like region domain-containing protein</fullName>
    </recommendedName>
</protein>
<dbReference type="AlphaFoldDB" id="G0S5C2"/>
<sequence length="304" mass="33596">MASTEGIQQWQVSEPWLNIRCGLGEGPYYESASNTLRFVDIKKKQLHTVSLTEGPASHKVVEFDERITVTADIEGRDPRDAIVVGAKQGLAVLDRKTNKYEYVIKFPEVAEGRIRSNDGGVDPHGRFWMGTMTDFGCNLGPEGSLYCFDGNNTPAPTKVKGDLTIPNTIGWSPDGRTMYFTHSSARTIFAWDYDVATGELSNERVFYTHDGPGEPDGFRIDTEGNLWHAVYGESRVLKISPEGKIVGEVKIPARNATCAELVDGVLYVTTAGDDEGSEEERRYAGAVFRVEVGAQPTPRHLFKL</sequence>
<dbReference type="STRING" id="759272.G0S5C2"/>
<organism evidence="6">
    <name type="scientific">Chaetomium thermophilum (strain DSM 1495 / CBS 144.50 / IMI 039719)</name>
    <name type="common">Thermochaetoides thermophila</name>
    <dbReference type="NCBI Taxonomy" id="759272"/>
    <lineage>
        <taxon>Eukaryota</taxon>
        <taxon>Fungi</taxon>
        <taxon>Dikarya</taxon>
        <taxon>Ascomycota</taxon>
        <taxon>Pezizomycotina</taxon>
        <taxon>Sordariomycetes</taxon>
        <taxon>Sordariomycetidae</taxon>
        <taxon>Sordariales</taxon>
        <taxon>Chaetomiaceae</taxon>
        <taxon>Thermochaetoides</taxon>
    </lineage>
</organism>
<name>G0S5C2_CHATD</name>
<keyword evidence="6" id="KW-1185">Reference proteome</keyword>
<evidence type="ECO:0000259" key="4">
    <source>
        <dbReference type="Pfam" id="PF08450"/>
    </source>
</evidence>
<dbReference type="RefSeq" id="XP_006692891.1">
    <property type="nucleotide sequence ID" value="XM_006692828.1"/>
</dbReference>
<feature type="domain" description="SMP-30/Gluconolactonase/LRE-like region" evidence="4">
    <location>
        <begin position="23"/>
        <end position="271"/>
    </location>
</feature>
<feature type="binding site" evidence="3">
    <location>
        <position position="167"/>
    </location>
    <ligand>
        <name>a divalent metal cation</name>
        <dbReference type="ChEBI" id="CHEBI:60240"/>
    </ligand>
</feature>
<dbReference type="HOGENOM" id="CLU_036110_3_0_1"/>
<evidence type="ECO:0000256" key="1">
    <source>
        <dbReference type="ARBA" id="ARBA00008853"/>
    </source>
</evidence>
<dbReference type="EMBL" id="GL988041">
    <property type="protein sequence ID" value="EGS20595.1"/>
    <property type="molecule type" value="Genomic_DNA"/>
</dbReference>
<dbReference type="GeneID" id="18256467"/>
<dbReference type="PANTHER" id="PTHR10907:SF47">
    <property type="entry name" value="REGUCALCIN"/>
    <property type="match status" value="1"/>
</dbReference>
<evidence type="ECO:0000256" key="3">
    <source>
        <dbReference type="PIRSR" id="PIRSR605511-2"/>
    </source>
</evidence>
<dbReference type="InterPro" id="IPR011042">
    <property type="entry name" value="6-blade_b-propeller_TolB-like"/>
</dbReference>
<dbReference type="KEGG" id="cthr:CTHT_0024290"/>
<feature type="binding site" evidence="3">
    <location>
        <position position="25"/>
    </location>
    <ligand>
        <name>a divalent metal cation</name>
        <dbReference type="ChEBI" id="CHEBI:60240"/>
    </ligand>
</feature>
<dbReference type="PANTHER" id="PTHR10907">
    <property type="entry name" value="REGUCALCIN"/>
    <property type="match status" value="1"/>
</dbReference>
<reference evidence="5 6" key="1">
    <citation type="journal article" date="2011" name="Cell">
        <title>Insight into structure and assembly of the nuclear pore complex by utilizing the genome of a eukaryotic thermophile.</title>
        <authorList>
            <person name="Amlacher S."/>
            <person name="Sarges P."/>
            <person name="Flemming D."/>
            <person name="van Noort V."/>
            <person name="Kunze R."/>
            <person name="Devos D.P."/>
            <person name="Arumugam M."/>
            <person name="Bork P."/>
            <person name="Hurt E."/>
        </authorList>
    </citation>
    <scope>NUCLEOTIDE SEQUENCE [LARGE SCALE GENOMIC DNA]</scope>
    <source>
        <strain evidence="6">DSM 1495 / CBS 144.50 / IMI 039719</strain>
    </source>
</reference>
<comment type="cofactor">
    <cofactor evidence="3">
        <name>Zn(2+)</name>
        <dbReference type="ChEBI" id="CHEBI:29105"/>
    </cofactor>
    <text evidence="3">Binds 1 divalent metal cation per subunit.</text>
</comment>
<dbReference type="SUPFAM" id="SSF63829">
    <property type="entry name" value="Calcium-dependent phosphotriesterase"/>
    <property type="match status" value="1"/>
</dbReference>
<feature type="binding site" evidence="3">
    <location>
        <position position="117"/>
    </location>
    <ligand>
        <name>substrate</name>
    </ligand>
</feature>
<dbReference type="Proteomes" id="UP000008066">
    <property type="component" value="Unassembled WGS sequence"/>
</dbReference>
<dbReference type="InterPro" id="IPR013658">
    <property type="entry name" value="SGL"/>
</dbReference>
<feature type="binding site" evidence="3">
    <location>
        <position position="216"/>
    </location>
    <ligand>
        <name>a divalent metal cation</name>
        <dbReference type="ChEBI" id="CHEBI:60240"/>
    </ligand>
</feature>
<keyword evidence="3" id="KW-0862">Zinc</keyword>
<evidence type="ECO:0000313" key="5">
    <source>
        <dbReference type="EMBL" id="EGS20595.1"/>
    </source>
</evidence>
<dbReference type="GO" id="GO:0005509">
    <property type="term" value="F:calcium ion binding"/>
    <property type="evidence" value="ECO:0007669"/>
    <property type="project" value="TreeGrafter"/>
</dbReference>
<dbReference type="Pfam" id="PF08450">
    <property type="entry name" value="SGL"/>
    <property type="match status" value="1"/>
</dbReference>
<dbReference type="InterPro" id="IPR005511">
    <property type="entry name" value="SMP-30"/>
</dbReference>
<dbReference type="GO" id="GO:0004341">
    <property type="term" value="F:gluconolactonase activity"/>
    <property type="evidence" value="ECO:0007669"/>
    <property type="project" value="TreeGrafter"/>
</dbReference>